<name>A0ABQ6CMQ4_9HYPH</name>
<protein>
    <submittedName>
        <fullName evidence="1">Uncharacterized protein</fullName>
    </submittedName>
</protein>
<sequence length="142" mass="14882">MIHVIYNKVAGIAIAEMARVKEMGRYHMKFDHQMMFFAVGAASALAGFMALGAETARAAPSFVSCGGAAMLGGAQLNCSHLAPKKPAQLCNFSWSLLLPNNVPQVVSGSFLLPQGANNAIVYQGTGFVGSLTAPVILCADQH</sequence>
<evidence type="ECO:0000313" key="1">
    <source>
        <dbReference type="EMBL" id="GLS19994.1"/>
    </source>
</evidence>
<accession>A0ABQ6CMQ4</accession>
<comment type="caution">
    <text evidence="1">The sequence shown here is derived from an EMBL/GenBank/DDBJ whole genome shotgun (WGS) entry which is preliminary data.</text>
</comment>
<organism evidence="1 2">
    <name type="scientific">Labrys miyagiensis</name>
    <dbReference type="NCBI Taxonomy" id="346912"/>
    <lineage>
        <taxon>Bacteria</taxon>
        <taxon>Pseudomonadati</taxon>
        <taxon>Pseudomonadota</taxon>
        <taxon>Alphaproteobacteria</taxon>
        <taxon>Hyphomicrobiales</taxon>
        <taxon>Xanthobacteraceae</taxon>
        <taxon>Labrys</taxon>
    </lineage>
</organism>
<evidence type="ECO:0000313" key="2">
    <source>
        <dbReference type="Proteomes" id="UP001156882"/>
    </source>
</evidence>
<reference evidence="2" key="1">
    <citation type="journal article" date="2019" name="Int. J. Syst. Evol. Microbiol.">
        <title>The Global Catalogue of Microorganisms (GCM) 10K type strain sequencing project: providing services to taxonomists for standard genome sequencing and annotation.</title>
        <authorList>
            <consortium name="The Broad Institute Genomics Platform"/>
            <consortium name="The Broad Institute Genome Sequencing Center for Infectious Disease"/>
            <person name="Wu L."/>
            <person name="Ma J."/>
        </authorList>
    </citation>
    <scope>NUCLEOTIDE SEQUENCE [LARGE SCALE GENOMIC DNA]</scope>
    <source>
        <strain evidence="2">NBRC 101365</strain>
    </source>
</reference>
<dbReference type="Proteomes" id="UP001156882">
    <property type="component" value="Unassembled WGS sequence"/>
</dbReference>
<proteinExistence type="predicted"/>
<keyword evidence="2" id="KW-1185">Reference proteome</keyword>
<dbReference type="RefSeq" id="WP_284313068.1">
    <property type="nucleotide sequence ID" value="NZ_BSPC01000026.1"/>
</dbReference>
<dbReference type="EMBL" id="BSPC01000026">
    <property type="protein sequence ID" value="GLS19994.1"/>
    <property type="molecule type" value="Genomic_DNA"/>
</dbReference>
<gene>
    <name evidence="1" type="ORF">GCM10007874_30110</name>
</gene>